<feature type="domain" description="Radical SAM core" evidence="1">
    <location>
        <begin position="255"/>
        <end position="494"/>
    </location>
</feature>
<dbReference type="Gene3D" id="3.40.50.280">
    <property type="entry name" value="Cobalamin-binding domain"/>
    <property type="match status" value="1"/>
</dbReference>
<dbReference type="PANTHER" id="PTHR42731">
    <property type="entry name" value="SLL1084 PROTEIN"/>
    <property type="match status" value="1"/>
</dbReference>
<dbReference type="GeneID" id="90994796"/>
<dbReference type="GO" id="GO:0051536">
    <property type="term" value="F:iron-sulfur cluster binding"/>
    <property type="evidence" value="ECO:0007669"/>
    <property type="project" value="InterPro"/>
</dbReference>
<dbReference type="STRING" id="1123404.SAMN02745784_00103"/>
<accession>A0A1M4S6M7</accession>
<evidence type="ECO:0000259" key="1">
    <source>
        <dbReference type="PROSITE" id="PS51918"/>
    </source>
</evidence>
<dbReference type="SUPFAM" id="SSF102114">
    <property type="entry name" value="Radical SAM enzymes"/>
    <property type="match status" value="1"/>
</dbReference>
<dbReference type="InterPro" id="IPR045784">
    <property type="entry name" value="Radical_SAM_N2"/>
</dbReference>
<dbReference type="Pfam" id="PF19864">
    <property type="entry name" value="Radical_SAM_N2"/>
    <property type="match status" value="1"/>
</dbReference>
<protein>
    <submittedName>
        <fullName evidence="2">Radical SAM family uncharacterized protein</fullName>
    </submittedName>
</protein>
<dbReference type="AlphaFoldDB" id="A0A1M4S6M7"/>
<dbReference type="Proteomes" id="UP000184114">
    <property type="component" value="Unassembled WGS sequence"/>
</dbReference>
<dbReference type="InterPro" id="IPR023862">
    <property type="entry name" value="CHP03960_rSAM"/>
</dbReference>
<dbReference type="PANTHER" id="PTHR42731:SF1">
    <property type="entry name" value="RADICAL SAM DOMAIN PROTEIN"/>
    <property type="match status" value="1"/>
</dbReference>
<dbReference type="SMART" id="SM00729">
    <property type="entry name" value="Elp3"/>
    <property type="match status" value="1"/>
</dbReference>
<dbReference type="InterPro" id="IPR007197">
    <property type="entry name" value="rSAM"/>
</dbReference>
<dbReference type="CDD" id="cd01335">
    <property type="entry name" value="Radical_SAM"/>
    <property type="match status" value="1"/>
</dbReference>
<dbReference type="SFLD" id="SFLDS00029">
    <property type="entry name" value="Radical_SAM"/>
    <property type="match status" value="1"/>
</dbReference>
<dbReference type="NCBIfam" id="TIGR03960">
    <property type="entry name" value="rSAM_fuse_unch"/>
    <property type="match status" value="1"/>
</dbReference>
<proteinExistence type="predicted"/>
<name>A0A1M4S6M7_9FIRM</name>
<keyword evidence="3" id="KW-1185">Reference proteome</keyword>
<dbReference type="PROSITE" id="PS51918">
    <property type="entry name" value="RADICAL_SAM"/>
    <property type="match status" value="1"/>
</dbReference>
<dbReference type="InterPro" id="IPR006638">
    <property type="entry name" value="Elp3/MiaA/NifB-like_rSAM"/>
</dbReference>
<dbReference type="Gene3D" id="3.80.30.20">
    <property type="entry name" value="tm_1862 like domain"/>
    <property type="match status" value="1"/>
</dbReference>
<dbReference type="InterPro" id="IPR058240">
    <property type="entry name" value="rSAM_sf"/>
</dbReference>
<gene>
    <name evidence="2" type="ORF">SAMN02745784_00103</name>
</gene>
<sequence length="615" mass="71478">MINKKILDRVLKKVEKPARYIGMEQNSVIKDLNKVKVKFAFSFPDIYDVGMSHLGLHILYNLINEEEDFACERVFAPWTDMEEEMRKEGLPLFTLENKEEVRNFDFLGFTLQYEMSYTNILNILDLSKIPLLTKNRNDDDPIVMAGGPCAYNPEPIAEFIDFFVIGEGEEVTLEILKLYKEHKEKEWNREKFLREVAKLEGIYVPKFYDIIYNDDGTIKEMVRLDEMVPKVINKRMIKDLDSMFAPEKMIVPFIETVHDRVVMEIFRGCTRGCRFCQAGMIYRPIREKSVDKIVDLAEKLVESTGYENVSLSSLSSCDYSELYTLISKLMDNFEQKKVGVSLPSLRLDSFIIDILKEIEKVRKSGLTFAPEAGSQRLRDVINKGITEDDLVNTISYVFKEGWSTVKLYFMIGLPTETDEDVLGIKELAYKVKDIFFDMPKEERKGNLKVTASASCFVPKPFTPFQWIGQDSMEEFYRKIYLVKNSIKDNKVTFNYHDPKLSFLEAVIARGDRRISKLILRAWEKGCKFDGWSEHFKYETWTEAMNEVGIDSNFYALRNRELDEVLPWDFINPGVSKEYLIREYKKSLEEQTTDDCRLQCRGCGIKGCTMTGGVNK</sequence>
<dbReference type="EMBL" id="FQTY01000001">
    <property type="protein sequence ID" value="SHE27866.1"/>
    <property type="molecule type" value="Genomic_DNA"/>
</dbReference>
<dbReference type="InterPro" id="IPR023404">
    <property type="entry name" value="rSAM_horseshoe"/>
</dbReference>
<dbReference type="SFLD" id="SFLDG01082">
    <property type="entry name" value="B12-binding_domain_containing"/>
    <property type="match status" value="1"/>
</dbReference>
<reference evidence="3" key="1">
    <citation type="submission" date="2016-11" db="EMBL/GenBank/DDBJ databases">
        <authorList>
            <person name="Varghese N."/>
            <person name="Submissions S."/>
        </authorList>
    </citation>
    <scope>NUCLEOTIDE SEQUENCE [LARGE SCALE GENOMIC DNA]</scope>
    <source>
        <strain evidence="3">DSM 18095</strain>
    </source>
</reference>
<dbReference type="Pfam" id="PF04055">
    <property type="entry name" value="Radical_SAM"/>
    <property type="match status" value="1"/>
</dbReference>
<organism evidence="2 3">
    <name type="scientific">Tissierella praeacuta DSM 18095</name>
    <dbReference type="NCBI Taxonomy" id="1123404"/>
    <lineage>
        <taxon>Bacteria</taxon>
        <taxon>Bacillati</taxon>
        <taxon>Bacillota</taxon>
        <taxon>Tissierellia</taxon>
        <taxon>Tissierellales</taxon>
        <taxon>Tissierellaceae</taxon>
        <taxon>Tissierella</taxon>
    </lineage>
</organism>
<evidence type="ECO:0000313" key="2">
    <source>
        <dbReference type="EMBL" id="SHE27866.1"/>
    </source>
</evidence>
<dbReference type="RefSeq" id="WP_200778082.1">
    <property type="nucleotide sequence ID" value="NZ_FQTY01000001.1"/>
</dbReference>
<dbReference type="GO" id="GO:0003824">
    <property type="term" value="F:catalytic activity"/>
    <property type="evidence" value="ECO:0007669"/>
    <property type="project" value="InterPro"/>
</dbReference>
<evidence type="ECO:0000313" key="3">
    <source>
        <dbReference type="Proteomes" id="UP000184114"/>
    </source>
</evidence>